<accession>A0ACD3YWR8</accession>
<dbReference type="Proteomes" id="UP000830768">
    <property type="component" value="Chromosome 4"/>
</dbReference>
<evidence type="ECO:0000313" key="1">
    <source>
        <dbReference type="EMBL" id="UPK93407.1"/>
    </source>
</evidence>
<protein>
    <submittedName>
        <fullName evidence="1">Uncharacterized protein</fullName>
    </submittedName>
</protein>
<sequence>MASPHDPIFEEKVYLAFKDIFTGPRAEFRRSKAVLPIVSKYQNHGLVSSLLRTTSQQAVCKSLCHLLKERVFQDKGIATHRFVTNPPIAAQPPSESGAVVSDVPVMFDLLEAPPAASLITTDMIKCESSELGATQPGSQEMENRVPAPHNSKYPTETSQLQVSLPLRIQNLILSRVQAILELACFEFAKEKMPEILESRKWSCPKAGELNLWVGEFNKRIAVFENNVSNPGGYEISKCFQTATHIRHYAVHRRHLSTTHLQSLINNAEGLCKILGNSQALAQIESIWGYAQAQISELESLKEEIVVELESSLDDIVARRAELDLLEEASIAKAHDKLNGHHDIASDELEKILLDRHMVLMAAGKVDDKKEKDTADESDAHLSEELDAQPLEEAKVEQCQPPSGGLHILQQRIKQSMLLTQKIYNTLSSLPTCPHAVHNSLLLLSSILFSIAAAYILRPSKMERMWSVLWWGEW</sequence>
<reference evidence="1" key="1">
    <citation type="submission" date="2021-11" db="EMBL/GenBank/DDBJ databases">
        <title>Fusarium solani-melongenae Genome sequencing and assembly.</title>
        <authorList>
            <person name="Xie S."/>
            <person name="Huang L."/>
            <person name="Zhang X."/>
        </authorList>
    </citation>
    <scope>NUCLEOTIDE SEQUENCE</scope>
    <source>
        <strain evidence="1">CRI 24-3</strain>
    </source>
</reference>
<evidence type="ECO:0000313" key="2">
    <source>
        <dbReference type="Proteomes" id="UP000830768"/>
    </source>
</evidence>
<proteinExistence type="predicted"/>
<name>A0ACD3YWR8_FUSSC</name>
<organism evidence="1 2">
    <name type="scientific">Fusarium solani subsp. cucurbitae</name>
    <name type="common">Neocosmosporum cucurbitae</name>
    <dbReference type="NCBI Taxonomy" id="2747967"/>
    <lineage>
        <taxon>Eukaryota</taxon>
        <taxon>Fungi</taxon>
        <taxon>Dikarya</taxon>
        <taxon>Ascomycota</taxon>
        <taxon>Pezizomycotina</taxon>
        <taxon>Sordariomycetes</taxon>
        <taxon>Hypocreomycetidae</taxon>
        <taxon>Hypocreales</taxon>
        <taxon>Nectriaceae</taxon>
        <taxon>Fusarium</taxon>
        <taxon>Fusarium solani species complex</taxon>
    </lineage>
</organism>
<dbReference type="EMBL" id="CP090033">
    <property type="protein sequence ID" value="UPK93407.1"/>
    <property type="molecule type" value="Genomic_DNA"/>
</dbReference>
<gene>
    <name evidence="1" type="ORF">LCI18_004342</name>
</gene>
<keyword evidence="2" id="KW-1185">Reference proteome</keyword>